<dbReference type="FunFam" id="1.10.510.10:FF:001722">
    <property type="entry name" value="G-type lectin S-receptor-like serine/threonine-protein kinase B120"/>
    <property type="match status" value="1"/>
</dbReference>
<dbReference type="SUPFAM" id="SSF56112">
    <property type="entry name" value="Protein kinase-like (PK-like)"/>
    <property type="match status" value="1"/>
</dbReference>
<dbReference type="GO" id="GO:0005524">
    <property type="term" value="F:ATP binding"/>
    <property type="evidence" value="ECO:0007669"/>
    <property type="project" value="InterPro"/>
</dbReference>
<sequence length="190" mass="21364">MNPKISDFGMARMVSIDQEQGRTNRIVGTYGYMSPEYAMLGKFSEKSDIFSFGVLVLEIISGRKHSASYQPYYVDGLLSYAWKQWRDGAPFEILHPSLRVSCSETEVMKCIQIGLLCVQENPDDRPLMAGVVSYLSNSSIELPSPQEPAFFIQGRKEIDMAAMELKLGHVAKSNTPYSINEMSITESFPR</sequence>
<feature type="domain" description="Protein kinase" evidence="1">
    <location>
        <begin position="1"/>
        <end position="150"/>
    </location>
</feature>
<accession>A0AAV1VU53</accession>
<keyword evidence="3" id="KW-1185">Reference proteome</keyword>
<proteinExistence type="predicted"/>
<organism evidence="2 3">
    <name type="scientific">Lupinus luteus</name>
    <name type="common">European yellow lupine</name>
    <dbReference type="NCBI Taxonomy" id="3873"/>
    <lineage>
        <taxon>Eukaryota</taxon>
        <taxon>Viridiplantae</taxon>
        <taxon>Streptophyta</taxon>
        <taxon>Embryophyta</taxon>
        <taxon>Tracheophyta</taxon>
        <taxon>Spermatophyta</taxon>
        <taxon>Magnoliopsida</taxon>
        <taxon>eudicotyledons</taxon>
        <taxon>Gunneridae</taxon>
        <taxon>Pentapetalae</taxon>
        <taxon>rosids</taxon>
        <taxon>fabids</taxon>
        <taxon>Fabales</taxon>
        <taxon>Fabaceae</taxon>
        <taxon>Papilionoideae</taxon>
        <taxon>50 kb inversion clade</taxon>
        <taxon>genistoids sensu lato</taxon>
        <taxon>core genistoids</taxon>
        <taxon>Genisteae</taxon>
        <taxon>Lupinus</taxon>
    </lineage>
</organism>
<dbReference type="Proteomes" id="UP001497480">
    <property type="component" value="Unassembled WGS sequence"/>
</dbReference>
<dbReference type="PROSITE" id="PS50011">
    <property type="entry name" value="PROTEIN_KINASE_DOM"/>
    <property type="match status" value="1"/>
</dbReference>
<dbReference type="Gene3D" id="1.10.510.10">
    <property type="entry name" value="Transferase(Phosphotransferase) domain 1"/>
    <property type="match status" value="1"/>
</dbReference>
<dbReference type="InterPro" id="IPR000719">
    <property type="entry name" value="Prot_kinase_dom"/>
</dbReference>
<dbReference type="GO" id="GO:0004672">
    <property type="term" value="F:protein kinase activity"/>
    <property type="evidence" value="ECO:0007669"/>
    <property type="project" value="InterPro"/>
</dbReference>
<name>A0AAV1VU53_LUPLU</name>
<dbReference type="InterPro" id="IPR011009">
    <property type="entry name" value="Kinase-like_dom_sf"/>
</dbReference>
<dbReference type="PANTHER" id="PTHR27006">
    <property type="entry name" value="PROMASTIGOTE SURFACE ANTIGEN PROTEIN PSA"/>
    <property type="match status" value="1"/>
</dbReference>
<evidence type="ECO:0000313" key="3">
    <source>
        <dbReference type="Proteomes" id="UP001497480"/>
    </source>
</evidence>
<dbReference type="EMBL" id="CAXHTB010000001">
    <property type="protein sequence ID" value="CAL0300404.1"/>
    <property type="molecule type" value="Genomic_DNA"/>
</dbReference>
<dbReference type="Pfam" id="PF07714">
    <property type="entry name" value="PK_Tyr_Ser-Thr"/>
    <property type="match status" value="1"/>
</dbReference>
<comment type="caution">
    <text evidence="2">The sequence shown here is derived from an EMBL/GenBank/DDBJ whole genome shotgun (WGS) entry which is preliminary data.</text>
</comment>
<dbReference type="InterPro" id="IPR001245">
    <property type="entry name" value="Ser-Thr/Tyr_kinase_cat_dom"/>
</dbReference>
<evidence type="ECO:0000313" key="2">
    <source>
        <dbReference type="EMBL" id="CAL0300404.1"/>
    </source>
</evidence>
<dbReference type="AlphaFoldDB" id="A0AAV1VU53"/>
<dbReference type="PANTHER" id="PTHR27006:SF606">
    <property type="entry name" value="INTERLEUKIN-1 RECEPTOR-ASSOCIATED KINASE 4"/>
    <property type="match status" value="1"/>
</dbReference>
<reference evidence="2 3" key="1">
    <citation type="submission" date="2024-03" db="EMBL/GenBank/DDBJ databases">
        <authorList>
            <person name="Martinez-Hernandez J."/>
        </authorList>
    </citation>
    <scope>NUCLEOTIDE SEQUENCE [LARGE SCALE GENOMIC DNA]</scope>
</reference>
<protein>
    <recommendedName>
        <fullName evidence="1">Protein kinase domain-containing protein</fullName>
    </recommendedName>
</protein>
<evidence type="ECO:0000259" key="1">
    <source>
        <dbReference type="PROSITE" id="PS50011"/>
    </source>
</evidence>
<gene>
    <name evidence="2" type="ORF">LLUT_LOCUS1464</name>
</gene>